<dbReference type="CDD" id="cd05387">
    <property type="entry name" value="BY-kinase"/>
    <property type="match status" value="1"/>
</dbReference>
<evidence type="ECO:0000256" key="5">
    <source>
        <dbReference type="ARBA" id="ARBA00022475"/>
    </source>
</evidence>
<dbReference type="InterPro" id="IPR032807">
    <property type="entry name" value="GNVR"/>
</dbReference>
<dbReference type="EMBL" id="JACNIG010000364">
    <property type="protein sequence ID" value="MBC8433977.1"/>
    <property type="molecule type" value="Genomic_DNA"/>
</dbReference>
<name>A0A8J6P7A5_9BACT</name>
<dbReference type="Proteomes" id="UP000605201">
    <property type="component" value="Unassembled WGS sequence"/>
</dbReference>
<evidence type="ECO:0000256" key="10">
    <source>
        <dbReference type="ARBA" id="ARBA00022777"/>
    </source>
</evidence>
<evidence type="ECO:0000256" key="4">
    <source>
        <dbReference type="ARBA" id="ARBA00011903"/>
    </source>
</evidence>
<keyword evidence="12 17" id="KW-1133">Transmembrane helix</keyword>
<evidence type="ECO:0000256" key="16">
    <source>
        <dbReference type="SAM" id="Coils"/>
    </source>
</evidence>
<keyword evidence="5" id="KW-1003">Cell membrane</keyword>
<evidence type="ECO:0000256" key="2">
    <source>
        <dbReference type="ARBA" id="ARBA00007316"/>
    </source>
</evidence>
<evidence type="ECO:0000256" key="7">
    <source>
        <dbReference type="ARBA" id="ARBA00022679"/>
    </source>
</evidence>
<proteinExistence type="inferred from homology"/>
<feature type="transmembrane region" description="Helical" evidence="17">
    <location>
        <begin position="401"/>
        <end position="422"/>
    </location>
</feature>
<dbReference type="EC" id="2.7.10.2" evidence="4"/>
<evidence type="ECO:0000256" key="1">
    <source>
        <dbReference type="ARBA" id="ARBA00004429"/>
    </source>
</evidence>
<dbReference type="InterPro" id="IPR050445">
    <property type="entry name" value="Bact_polysacc_biosynth/exp"/>
</dbReference>
<evidence type="ECO:0000256" key="8">
    <source>
        <dbReference type="ARBA" id="ARBA00022692"/>
    </source>
</evidence>
<evidence type="ECO:0000259" key="20">
    <source>
        <dbReference type="Pfam" id="PF13807"/>
    </source>
</evidence>
<sequence length="762" mass="86492">MAQYDVDLRDYWRIIRKRKTIIVLMTFLAGVCSYGFAKLNEPVPLYEASAAIKIERTKTMADFFMGGFWEESENLITHAYIITSFPVLSKTAKELDWIPKNISAEKIRNSKSLLAKIQRLKALIRAEQEAGTNIINIRVISGDAQESALVANAVTRAYRNYNIQEKNRKTFETKAFIEKQLQLTLNRLQQAEDELRAFKEGHSLISIDDQTSKTLNRLYDVELEHEKVKKQKKEIVSQLKLIAEKTNLSSEKFNRTLIAPDTASPIHGLRVKLSELLLKRETLLIDFTKEHPQVVEVDDQMQAIMLEIKKEFEAFSSVLSKRESDLLTDLNRLKKENQSLPEKALKLVRMQREVQLQESLYSQLKTKYQETLIQESGKVEEVVIVKPALVPGAPFNLSSNMMVIFTGIVMGLVIGIVFVFGYEVFDTSMGTIEDVEGLLQVPVLGVIPFMGKLESQEQREGEKEVEKGRRRDLITHYDPKSLPAEAFRTLRSNLEFISLDKQGKSFLVTSSFVQEGKTFNAVNLALSIAQTGKRVLLLEADLRKPVIHKTFGLEKAPGLTDCVLGNYPWEDIVNTITDVMLGDFELEEILRTPGLDNLHIITAGTKPPNPAEILRSKRFGELLQRAYQEYDIIILDSPPILPVVDATEIAPHIDGVVMVYTVGKIGRGVLKRAKMTLDNVNANVWGVVLNNVKADAGPDYFKYHTQYYYGPEEGIEDKQNSSITRWFQEHLLPAFQIKPLSIVVLIITLALLLLGMFWKDIF</sequence>
<evidence type="ECO:0000259" key="18">
    <source>
        <dbReference type="Pfam" id="PF02706"/>
    </source>
</evidence>
<evidence type="ECO:0000256" key="6">
    <source>
        <dbReference type="ARBA" id="ARBA00022519"/>
    </source>
</evidence>
<protein>
    <recommendedName>
        <fullName evidence="4">non-specific protein-tyrosine kinase</fullName>
        <ecNumber evidence="4">2.7.10.2</ecNumber>
    </recommendedName>
</protein>
<keyword evidence="6" id="KW-0997">Cell inner membrane</keyword>
<reference evidence="21 22" key="1">
    <citation type="submission" date="2020-08" db="EMBL/GenBank/DDBJ databases">
        <title>Bridging the membrane lipid divide: bacteria of the FCB group superphylum have the potential to synthesize archaeal ether lipids.</title>
        <authorList>
            <person name="Villanueva L."/>
            <person name="Von Meijenfeldt F.A.B."/>
            <person name="Westbye A.B."/>
            <person name="Yadav S."/>
            <person name="Hopmans E.C."/>
            <person name="Dutilh B.E."/>
            <person name="Sinninghe Damste J.S."/>
        </authorList>
    </citation>
    <scope>NUCLEOTIDE SEQUENCE [LARGE SCALE GENOMIC DNA]</scope>
    <source>
        <strain evidence="21">NIOZ-UU17</strain>
    </source>
</reference>
<evidence type="ECO:0000256" key="13">
    <source>
        <dbReference type="ARBA" id="ARBA00023136"/>
    </source>
</evidence>
<comment type="similarity">
    <text evidence="2">Belongs to the CpsD/CapB family.</text>
</comment>
<dbReference type="InterPro" id="IPR005702">
    <property type="entry name" value="Wzc-like_C"/>
</dbReference>
<dbReference type="GO" id="GO:0004713">
    <property type="term" value="F:protein tyrosine kinase activity"/>
    <property type="evidence" value="ECO:0007669"/>
    <property type="project" value="TreeGrafter"/>
</dbReference>
<keyword evidence="14" id="KW-0829">Tyrosine-protein kinase</keyword>
<keyword evidence="13 17" id="KW-0472">Membrane</keyword>
<evidence type="ECO:0000256" key="14">
    <source>
        <dbReference type="ARBA" id="ARBA00023137"/>
    </source>
</evidence>
<comment type="similarity">
    <text evidence="3">Belongs to the etk/wzc family.</text>
</comment>
<dbReference type="AlphaFoldDB" id="A0A8J6P7A5"/>
<feature type="domain" description="Polysaccharide chain length determinant N-terminal" evidence="18">
    <location>
        <begin position="5"/>
        <end position="94"/>
    </location>
</feature>
<dbReference type="Pfam" id="PF13807">
    <property type="entry name" value="GNVR"/>
    <property type="match status" value="1"/>
</dbReference>
<dbReference type="Pfam" id="PF13614">
    <property type="entry name" value="AAA_31"/>
    <property type="match status" value="1"/>
</dbReference>
<keyword evidence="11" id="KW-0067">ATP-binding</keyword>
<accession>A0A8J6P7A5</accession>
<dbReference type="InterPro" id="IPR027417">
    <property type="entry name" value="P-loop_NTPase"/>
</dbReference>
<comment type="catalytic activity">
    <reaction evidence="15">
        <text>L-tyrosyl-[protein] + ATP = O-phospho-L-tyrosyl-[protein] + ADP + H(+)</text>
        <dbReference type="Rhea" id="RHEA:10596"/>
        <dbReference type="Rhea" id="RHEA-COMP:10136"/>
        <dbReference type="Rhea" id="RHEA-COMP:20101"/>
        <dbReference type="ChEBI" id="CHEBI:15378"/>
        <dbReference type="ChEBI" id="CHEBI:30616"/>
        <dbReference type="ChEBI" id="CHEBI:46858"/>
        <dbReference type="ChEBI" id="CHEBI:61978"/>
        <dbReference type="ChEBI" id="CHEBI:456216"/>
        <dbReference type="EC" id="2.7.10.2"/>
    </reaction>
</comment>
<evidence type="ECO:0000256" key="3">
    <source>
        <dbReference type="ARBA" id="ARBA00008883"/>
    </source>
</evidence>
<gene>
    <name evidence="21" type="ORF">H8D96_18860</name>
</gene>
<feature type="transmembrane region" description="Helical" evidence="17">
    <location>
        <begin position="21"/>
        <end position="37"/>
    </location>
</feature>
<evidence type="ECO:0000256" key="17">
    <source>
        <dbReference type="SAM" id="Phobius"/>
    </source>
</evidence>
<keyword evidence="10" id="KW-0418">Kinase</keyword>
<feature type="domain" description="AAA" evidence="19">
    <location>
        <begin position="516"/>
        <end position="647"/>
    </location>
</feature>
<keyword evidence="8 17" id="KW-0812">Transmembrane</keyword>
<evidence type="ECO:0000256" key="9">
    <source>
        <dbReference type="ARBA" id="ARBA00022741"/>
    </source>
</evidence>
<keyword evidence="7" id="KW-0808">Transferase</keyword>
<dbReference type="PANTHER" id="PTHR32309">
    <property type="entry name" value="TYROSINE-PROTEIN KINASE"/>
    <property type="match status" value="1"/>
</dbReference>
<comment type="subcellular location">
    <subcellularLocation>
        <location evidence="1">Cell inner membrane</location>
        <topology evidence="1">Multi-pass membrane protein</topology>
    </subcellularLocation>
</comment>
<dbReference type="Gene3D" id="3.40.50.300">
    <property type="entry name" value="P-loop containing nucleotide triphosphate hydrolases"/>
    <property type="match status" value="1"/>
</dbReference>
<evidence type="ECO:0000256" key="12">
    <source>
        <dbReference type="ARBA" id="ARBA00022989"/>
    </source>
</evidence>
<evidence type="ECO:0000259" key="19">
    <source>
        <dbReference type="Pfam" id="PF13614"/>
    </source>
</evidence>
<keyword evidence="16" id="KW-0175">Coiled coil</keyword>
<dbReference type="GO" id="GO:0005886">
    <property type="term" value="C:plasma membrane"/>
    <property type="evidence" value="ECO:0007669"/>
    <property type="project" value="UniProtKB-SubCell"/>
</dbReference>
<dbReference type="InterPro" id="IPR003856">
    <property type="entry name" value="LPS_length_determ_N"/>
</dbReference>
<dbReference type="PANTHER" id="PTHR32309:SF13">
    <property type="entry name" value="FERRIC ENTEROBACTIN TRANSPORT PROTEIN FEPE"/>
    <property type="match status" value="1"/>
</dbReference>
<comment type="caution">
    <text evidence="21">The sequence shown here is derived from an EMBL/GenBank/DDBJ whole genome shotgun (WGS) entry which is preliminary data.</text>
</comment>
<feature type="transmembrane region" description="Helical" evidence="17">
    <location>
        <begin position="740"/>
        <end position="758"/>
    </location>
</feature>
<evidence type="ECO:0000313" key="21">
    <source>
        <dbReference type="EMBL" id="MBC8433977.1"/>
    </source>
</evidence>
<feature type="domain" description="Tyrosine-protein kinase G-rich" evidence="20">
    <location>
        <begin position="346"/>
        <end position="420"/>
    </location>
</feature>
<keyword evidence="9" id="KW-0547">Nucleotide-binding</keyword>
<evidence type="ECO:0000313" key="22">
    <source>
        <dbReference type="Proteomes" id="UP000605201"/>
    </source>
</evidence>
<dbReference type="Pfam" id="PF02706">
    <property type="entry name" value="Wzz"/>
    <property type="match status" value="1"/>
</dbReference>
<evidence type="ECO:0000256" key="15">
    <source>
        <dbReference type="ARBA" id="ARBA00051245"/>
    </source>
</evidence>
<feature type="coiled-coil region" evidence="16">
    <location>
        <begin position="174"/>
        <end position="201"/>
    </location>
</feature>
<dbReference type="SUPFAM" id="SSF52540">
    <property type="entry name" value="P-loop containing nucleoside triphosphate hydrolases"/>
    <property type="match status" value="1"/>
</dbReference>
<dbReference type="InterPro" id="IPR025669">
    <property type="entry name" value="AAA_dom"/>
</dbReference>
<organism evidence="21 22">
    <name type="scientific">Candidatus Desulfatibia vada</name>
    <dbReference type="NCBI Taxonomy" id="2841696"/>
    <lineage>
        <taxon>Bacteria</taxon>
        <taxon>Pseudomonadati</taxon>
        <taxon>Thermodesulfobacteriota</taxon>
        <taxon>Desulfobacteria</taxon>
        <taxon>Desulfobacterales</taxon>
        <taxon>Desulfobacterales incertae sedis</taxon>
        <taxon>Candidatus Desulfatibia</taxon>
    </lineage>
</organism>
<evidence type="ECO:0000256" key="11">
    <source>
        <dbReference type="ARBA" id="ARBA00022840"/>
    </source>
</evidence>